<accession>A0A9W8EDY2</accession>
<feature type="compositionally biased region" description="Basic and acidic residues" evidence="1">
    <location>
        <begin position="348"/>
        <end position="359"/>
    </location>
</feature>
<feature type="compositionally biased region" description="Low complexity" evidence="1">
    <location>
        <begin position="611"/>
        <end position="625"/>
    </location>
</feature>
<feature type="compositionally biased region" description="Polar residues" evidence="1">
    <location>
        <begin position="34"/>
        <end position="48"/>
    </location>
</feature>
<evidence type="ECO:0000313" key="4">
    <source>
        <dbReference type="Proteomes" id="UP001151582"/>
    </source>
</evidence>
<organism evidence="3 4">
    <name type="scientific">Dimargaris verticillata</name>
    <dbReference type="NCBI Taxonomy" id="2761393"/>
    <lineage>
        <taxon>Eukaryota</taxon>
        <taxon>Fungi</taxon>
        <taxon>Fungi incertae sedis</taxon>
        <taxon>Zoopagomycota</taxon>
        <taxon>Kickxellomycotina</taxon>
        <taxon>Dimargaritomycetes</taxon>
        <taxon>Dimargaritales</taxon>
        <taxon>Dimargaritaceae</taxon>
        <taxon>Dimargaris</taxon>
    </lineage>
</organism>
<feature type="compositionally biased region" description="Low complexity" evidence="1">
    <location>
        <begin position="384"/>
        <end position="395"/>
    </location>
</feature>
<proteinExistence type="predicted"/>
<feature type="region of interest" description="Disordered" evidence="1">
    <location>
        <begin position="225"/>
        <end position="729"/>
    </location>
</feature>
<feature type="compositionally biased region" description="Low complexity" evidence="1">
    <location>
        <begin position="417"/>
        <end position="428"/>
    </location>
</feature>
<feature type="compositionally biased region" description="Polar residues" evidence="1">
    <location>
        <begin position="396"/>
        <end position="405"/>
    </location>
</feature>
<feature type="compositionally biased region" description="Basic and acidic residues" evidence="1">
    <location>
        <begin position="750"/>
        <end position="759"/>
    </location>
</feature>
<name>A0A9W8EDY2_9FUNG</name>
<evidence type="ECO:0000313" key="3">
    <source>
        <dbReference type="EMBL" id="KAJ1980073.1"/>
    </source>
</evidence>
<dbReference type="EMBL" id="JANBQB010000186">
    <property type="protein sequence ID" value="KAJ1980073.1"/>
    <property type="molecule type" value="Genomic_DNA"/>
</dbReference>
<feature type="compositionally biased region" description="Pro residues" evidence="1">
    <location>
        <begin position="457"/>
        <end position="473"/>
    </location>
</feature>
<dbReference type="InterPro" id="IPR018844">
    <property type="entry name" value="Dnt1-like_N"/>
</dbReference>
<feature type="region of interest" description="Disordered" evidence="1">
    <location>
        <begin position="746"/>
        <end position="875"/>
    </location>
</feature>
<feature type="compositionally biased region" description="Polar residues" evidence="1">
    <location>
        <begin position="669"/>
        <end position="678"/>
    </location>
</feature>
<feature type="compositionally biased region" description="Low complexity" evidence="1">
    <location>
        <begin position="706"/>
        <end position="718"/>
    </location>
</feature>
<protein>
    <recommendedName>
        <fullName evidence="2">Nucleolar protein Dnt1-like N-terminal domain-containing protein</fullName>
    </recommendedName>
</protein>
<evidence type="ECO:0000256" key="1">
    <source>
        <dbReference type="SAM" id="MobiDB-lite"/>
    </source>
</evidence>
<feature type="domain" description="Nucleolar protein Dnt1-like N-terminal" evidence="2">
    <location>
        <begin position="138"/>
        <end position="204"/>
    </location>
</feature>
<sequence length="875" mass="90956">MSYPRKRAYGPRSYQGSTPSHASSPATPEARALASSTRVAATSYQSNGAPGLAPGCPEAYSPSLEAKRSKFKLTVHLIRDAPPQFEVSMRAIGSPASKLAFPSPASPAVGILTPTRATDSPLFVNHMAPDSPAVKIHEKFVVLVSPTATIDELKQQLQTMYLRLYPRHAPITVLRVQDGEFSDVFDEYNVSDVFADLDSFYAIVAANDSAFSSLASTNIDTNVNRKRSLEQESSDDMQTPKRARPELVQNHSPPAAAKNGPEFSVGRFDVKPGQMTNGTPEPAPAKSPDLPQAPRHAETQPDTHRSRTAAKTQAATVAPPAPKPLPHNTPEKFQTPVSVGFETPSRPVADRKPAIREPSRTSAIPVKTDLRLQSTAPIDRAQASPSVNTNTSTPTRPLNSGTALTNRPGVLSEVAFSSSSNTSDSDVSPAVSPGKAESLAPPSSAAKKPVGQVPAPASKPTPNPAKAPAPQAPSAPGFQSQAIPAANVTPVKLESSTYNHTPKPMGAPPPINQPITVPAQAPPSPEPVVKLEPLSTPIPPASSVVRIDSPVYISSTTASSSESDSDSDTESSSVAETATDSGSGSESVSSTDTTTDSSSGASINSDMEIGSDSSPGPSSSAPLPSTIATTVGKQPVPTSTLHSTRLPSQPKNTNIKPPAPATTVAKQAPQLTVDNRSTVLPEPAVKPQPKPKSKNPFQAPIPSAKPSTTPIQTPQSTILSGGCSSLTSHSVLKKGNFASLSAIAASGSFRHLEQPERRMPGTRGTGHHSANSASSGTKSGELYVNSDSEEESGKQASATDSDASSSGSASDSDTDSDSSSDSDSNAKPKQNKKTRVAAQSAKQVASSAPPVAIKVAGSRAKKKRKSRLAELSSMF</sequence>
<feature type="compositionally biased region" description="Basic and acidic residues" evidence="1">
    <location>
        <begin position="295"/>
        <end position="305"/>
    </location>
</feature>
<reference evidence="3" key="1">
    <citation type="submission" date="2022-07" db="EMBL/GenBank/DDBJ databases">
        <title>Phylogenomic reconstructions and comparative analyses of Kickxellomycotina fungi.</title>
        <authorList>
            <person name="Reynolds N.K."/>
            <person name="Stajich J.E."/>
            <person name="Barry K."/>
            <person name="Grigoriev I.V."/>
            <person name="Crous P."/>
            <person name="Smith M.E."/>
        </authorList>
    </citation>
    <scope>NUCLEOTIDE SEQUENCE</scope>
    <source>
        <strain evidence="3">RSA 567</strain>
    </source>
</reference>
<keyword evidence="4" id="KW-1185">Reference proteome</keyword>
<feature type="compositionally biased region" description="Low complexity" evidence="1">
    <location>
        <begin position="796"/>
        <end position="811"/>
    </location>
</feature>
<feature type="compositionally biased region" description="Low complexity" evidence="1">
    <location>
        <begin position="570"/>
        <end position="602"/>
    </location>
</feature>
<feature type="region of interest" description="Disordered" evidence="1">
    <location>
        <begin position="1"/>
        <end position="54"/>
    </location>
</feature>
<feature type="compositionally biased region" description="Polar residues" evidence="1">
    <location>
        <begin position="626"/>
        <end position="655"/>
    </location>
</feature>
<feature type="compositionally biased region" description="Low complexity" evidence="1">
    <location>
        <begin position="17"/>
        <end position="28"/>
    </location>
</feature>
<dbReference type="Pfam" id="PF10407">
    <property type="entry name" value="Cytokin_check_N"/>
    <property type="match status" value="1"/>
</dbReference>
<feature type="compositionally biased region" description="Polar residues" evidence="1">
    <location>
        <begin position="768"/>
        <end position="778"/>
    </location>
</feature>
<dbReference type="Proteomes" id="UP001151582">
    <property type="component" value="Unassembled WGS sequence"/>
</dbReference>
<feature type="compositionally biased region" description="Low complexity" evidence="1">
    <location>
        <begin position="836"/>
        <end position="852"/>
    </location>
</feature>
<dbReference type="AlphaFoldDB" id="A0A9W8EDY2"/>
<evidence type="ECO:0000259" key="2">
    <source>
        <dbReference type="Pfam" id="PF10407"/>
    </source>
</evidence>
<dbReference type="OrthoDB" id="6365676at2759"/>
<gene>
    <name evidence="3" type="ORF">H4R34_002594</name>
</gene>
<comment type="caution">
    <text evidence="3">The sequence shown here is derived from an EMBL/GenBank/DDBJ whole genome shotgun (WGS) entry which is preliminary data.</text>
</comment>